<comment type="caution">
    <text evidence="2">The sequence shown here is derived from an EMBL/GenBank/DDBJ whole genome shotgun (WGS) entry which is preliminary data.</text>
</comment>
<evidence type="ECO:0000256" key="1">
    <source>
        <dbReference type="SAM" id="MobiDB-lite"/>
    </source>
</evidence>
<sequence length="152" mass="17972">MPCLTEEEALSGVSQLRRTQKKHRHGGREQRRVRVDIRNYVRGLQEKGKFIETIYRVLWRLKDLRSLNGFRDHYVDTAAEESEFRKKEGREVLGEWKQLAQRTHADCKGKTIPIRNFSSSQILKATKNFDCSCHVLQEGFYIWYKGVIEDRS</sequence>
<name>A0ABQ7Y9H3_BRANA</name>
<accession>A0ABQ7Y9H3</accession>
<organism evidence="2 3">
    <name type="scientific">Brassica napus</name>
    <name type="common">Rape</name>
    <dbReference type="NCBI Taxonomy" id="3708"/>
    <lineage>
        <taxon>Eukaryota</taxon>
        <taxon>Viridiplantae</taxon>
        <taxon>Streptophyta</taxon>
        <taxon>Embryophyta</taxon>
        <taxon>Tracheophyta</taxon>
        <taxon>Spermatophyta</taxon>
        <taxon>Magnoliopsida</taxon>
        <taxon>eudicotyledons</taxon>
        <taxon>Gunneridae</taxon>
        <taxon>Pentapetalae</taxon>
        <taxon>rosids</taxon>
        <taxon>malvids</taxon>
        <taxon>Brassicales</taxon>
        <taxon>Brassicaceae</taxon>
        <taxon>Brassiceae</taxon>
        <taxon>Brassica</taxon>
    </lineage>
</organism>
<dbReference type="EMBL" id="JAGKQM010000018">
    <property type="protein sequence ID" value="KAH0864835.1"/>
    <property type="molecule type" value="Genomic_DNA"/>
</dbReference>
<evidence type="ECO:0000313" key="3">
    <source>
        <dbReference type="Proteomes" id="UP000824890"/>
    </source>
</evidence>
<dbReference type="Proteomes" id="UP000824890">
    <property type="component" value="Unassembled WGS sequence"/>
</dbReference>
<reference evidence="2 3" key="1">
    <citation type="submission" date="2021-05" db="EMBL/GenBank/DDBJ databases">
        <title>Genome Assembly of Synthetic Allotetraploid Brassica napus Reveals Homoeologous Exchanges between Subgenomes.</title>
        <authorList>
            <person name="Davis J.T."/>
        </authorList>
    </citation>
    <scope>NUCLEOTIDE SEQUENCE [LARGE SCALE GENOMIC DNA]</scope>
    <source>
        <strain evidence="3">cv. Da-Ae</strain>
        <tissue evidence="2">Seedling</tissue>
    </source>
</reference>
<evidence type="ECO:0000313" key="2">
    <source>
        <dbReference type="EMBL" id="KAH0864835.1"/>
    </source>
</evidence>
<proteinExistence type="predicted"/>
<keyword evidence="3" id="KW-1185">Reference proteome</keyword>
<protein>
    <submittedName>
        <fullName evidence="2">Uncharacterized protein</fullName>
    </submittedName>
</protein>
<feature type="region of interest" description="Disordered" evidence="1">
    <location>
        <begin position="9"/>
        <end position="30"/>
    </location>
</feature>
<gene>
    <name evidence="2" type="ORF">HID58_082046</name>
</gene>